<evidence type="ECO:0000313" key="3">
    <source>
        <dbReference type="WBParaSite" id="PSAMB.scaffold1431size31607.g13103.t1"/>
    </source>
</evidence>
<feature type="region of interest" description="Disordered" evidence="1">
    <location>
        <begin position="68"/>
        <end position="91"/>
    </location>
</feature>
<proteinExistence type="predicted"/>
<reference evidence="3" key="1">
    <citation type="submission" date="2022-11" db="UniProtKB">
        <authorList>
            <consortium name="WormBaseParasite"/>
        </authorList>
    </citation>
    <scope>IDENTIFICATION</scope>
</reference>
<name>A0A914V124_9BILA</name>
<accession>A0A914V124</accession>
<feature type="compositionally biased region" description="Low complexity" evidence="1">
    <location>
        <begin position="81"/>
        <end position="91"/>
    </location>
</feature>
<protein>
    <submittedName>
        <fullName evidence="3">Uncharacterized protein</fullName>
    </submittedName>
</protein>
<feature type="region of interest" description="Disordered" evidence="1">
    <location>
        <begin position="1"/>
        <end position="28"/>
    </location>
</feature>
<organism evidence="2 3">
    <name type="scientific">Plectus sambesii</name>
    <dbReference type="NCBI Taxonomy" id="2011161"/>
    <lineage>
        <taxon>Eukaryota</taxon>
        <taxon>Metazoa</taxon>
        <taxon>Ecdysozoa</taxon>
        <taxon>Nematoda</taxon>
        <taxon>Chromadorea</taxon>
        <taxon>Plectida</taxon>
        <taxon>Plectina</taxon>
        <taxon>Plectoidea</taxon>
        <taxon>Plectidae</taxon>
        <taxon>Plectus</taxon>
    </lineage>
</organism>
<evidence type="ECO:0000313" key="2">
    <source>
        <dbReference type="Proteomes" id="UP000887566"/>
    </source>
</evidence>
<dbReference type="AlphaFoldDB" id="A0A914V124"/>
<dbReference type="Proteomes" id="UP000887566">
    <property type="component" value="Unplaced"/>
</dbReference>
<evidence type="ECO:0000256" key="1">
    <source>
        <dbReference type="SAM" id="MobiDB-lite"/>
    </source>
</evidence>
<keyword evidence="2" id="KW-1185">Reference proteome</keyword>
<dbReference type="WBParaSite" id="PSAMB.scaffold1431size31607.g13103.t1">
    <property type="protein sequence ID" value="PSAMB.scaffold1431size31607.g13103.t1"/>
    <property type="gene ID" value="PSAMB.scaffold1431size31607.g13103"/>
</dbReference>
<sequence>MRQGRRRADPATPADSTVTAPRRRARATHNRLIGVRRSCRGRTFVCAHQKSPPTIRVHLPPATPVSTALSGRGAFQTDGRSSTMSTLSLLPPSRQDDLCTLSI</sequence>